<dbReference type="Pfam" id="PF12974">
    <property type="entry name" value="Phosphonate-bd"/>
    <property type="match status" value="1"/>
</dbReference>
<sequence>MTVEVTDVPNYSAVIEAVRAGHEDIGLMSGYPSALAVSTGEVDSLVAWPGTDEPVSECIVLADSPLQSLEDITPETVVAFAGPASSSGFFMPTHMLSEAGKASGEGFTELFSGSHANSFVALQEGQADVACTSTLFTAMEGTGDPQFPFEEGETRSFGESIAMPVSVSMLGNQQMSEEKRQTLLEAIPAVFSDANRETLGIYMEGIPEGTEAIVEPGAEVFQPFVDIAAIADVDISDLQ</sequence>
<dbReference type="SUPFAM" id="SSF53850">
    <property type="entry name" value="Periplasmic binding protein-like II"/>
    <property type="match status" value="1"/>
</dbReference>
<keyword evidence="2" id="KW-1185">Reference proteome</keyword>
<evidence type="ECO:0000313" key="2">
    <source>
        <dbReference type="Proteomes" id="UP001500755"/>
    </source>
</evidence>
<protein>
    <recommendedName>
        <fullName evidence="3">Phosphate/phosphite/phosphonate ABC transporter substrate-binding protein</fullName>
    </recommendedName>
</protein>
<dbReference type="EMBL" id="BAAANO010000035">
    <property type="protein sequence ID" value="GAA2014938.1"/>
    <property type="molecule type" value="Genomic_DNA"/>
</dbReference>
<evidence type="ECO:0000313" key="1">
    <source>
        <dbReference type="EMBL" id="GAA2014938.1"/>
    </source>
</evidence>
<name>A0ABP5F2N4_9MICO</name>
<proteinExistence type="predicted"/>
<reference evidence="2" key="1">
    <citation type="journal article" date="2019" name="Int. J. Syst. Evol. Microbiol.">
        <title>The Global Catalogue of Microorganisms (GCM) 10K type strain sequencing project: providing services to taxonomists for standard genome sequencing and annotation.</title>
        <authorList>
            <consortium name="The Broad Institute Genomics Platform"/>
            <consortium name="The Broad Institute Genome Sequencing Center for Infectious Disease"/>
            <person name="Wu L."/>
            <person name="Ma J."/>
        </authorList>
    </citation>
    <scope>NUCLEOTIDE SEQUENCE [LARGE SCALE GENOMIC DNA]</scope>
    <source>
        <strain evidence="2">JCM 14546</strain>
    </source>
</reference>
<dbReference type="Gene3D" id="3.40.190.10">
    <property type="entry name" value="Periplasmic binding protein-like II"/>
    <property type="match status" value="2"/>
</dbReference>
<dbReference type="PANTHER" id="PTHR35841:SF1">
    <property type="entry name" value="PHOSPHONATES-BINDING PERIPLASMIC PROTEIN"/>
    <property type="match status" value="1"/>
</dbReference>
<evidence type="ECO:0008006" key="3">
    <source>
        <dbReference type="Google" id="ProtNLM"/>
    </source>
</evidence>
<dbReference type="Proteomes" id="UP001500755">
    <property type="component" value="Unassembled WGS sequence"/>
</dbReference>
<organism evidence="1 2">
    <name type="scientific">Brevibacterium samyangense</name>
    <dbReference type="NCBI Taxonomy" id="366888"/>
    <lineage>
        <taxon>Bacteria</taxon>
        <taxon>Bacillati</taxon>
        <taxon>Actinomycetota</taxon>
        <taxon>Actinomycetes</taxon>
        <taxon>Micrococcales</taxon>
        <taxon>Brevibacteriaceae</taxon>
        <taxon>Brevibacterium</taxon>
    </lineage>
</organism>
<dbReference type="PANTHER" id="PTHR35841">
    <property type="entry name" value="PHOSPHONATES-BINDING PERIPLASMIC PROTEIN"/>
    <property type="match status" value="1"/>
</dbReference>
<accession>A0ABP5F2N4</accession>
<gene>
    <name evidence="1" type="ORF">GCM10009755_28390</name>
</gene>
<comment type="caution">
    <text evidence="1">The sequence shown here is derived from an EMBL/GenBank/DDBJ whole genome shotgun (WGS) entry which is preliminary data.</text>
</comment>